<dbReference type="RefSeq" id="WP_151051520.1">
    <property type="nucleotide sequence ID" value="NZ_CP031700.1"/>
</dbReference>
<keyword evidence="1" id="KW-0812">Transmembrane</keyword>
<feature type="transmembrane region" description="Helical" evidence="1">
    <location>
        <begin position="39"/>
        <end position="60"/>
    </location>
</feature>
<gene>
    <name evidence="2" type="ORF">D0T92_07165</name>
</gene>
<dbReference type="Proteomes" id="UP000325713">
    <property type="component" value="Chromosome"/>
</dbReference>
<dbReference type="EMBL" id="CP031700">
    <property type="protein sequence ID" value="QEY26330.1"/>
    <property type="molecule type" value="Genomic_DNA"/>
</dbReference>
<keyword evidence="1" id="KW-1133">Transmembrane helix</keyword>
<protein>
    <submittedName>
        <fullName evidence="2">Uncharacterized protein</fullName>
    </submittedName>
</protein>
<keyword evidence="3" id="KW-1185">Reference proteome</keyword>
<sequence length="99" mass="11289">MANNAIKTSKNMLIRWLVICLIPAATIAVSVLTEPHDQADYLIFGIAIACEIVFLFKFVLFEVIKHRLKNENALAKQTTVLFLPLLVFIVYLFHYFGAF</sequence>
<organism evidence="2 3">
    <name type="scientific">Neisseria zalophi</name>
    <dbReference type="NCBI Taxonomy" id="640030"/>
    <lineage>
        <taxon>Bacteria</taxon>
        <taxon>Pseudomonadati</taxon>
        <taxon>Pseudomonadota</taxon>
        <taxon>Betaproteobacteria</taxon>
        <taxon>Neisseriales</taxon>
        <taxon>Neisseriaceae</taxon>
        <taxon>Neisseria</taxon>
    </lineage>
</organism>
<feature type="transmembrane region" description="Helical" evidence="1">
    <location>
        <begin position="12"/>
        <end position="33"/>
    </location>
</feature>
<proteinExistence type="predicted"/>
<dbReference type="OrthoDB" id="8612279at2"/>
<dbReference type="AlphaFoldDB" id="A0A5J6Q080"/>
<feature type="transmembrane region" description="Helical" evidence="1">
    <location>
        <begin position="80"/>
        <end position="98"/>
    </location>
</feature>
<accession>A0A5J6Q080</accession>
<dbReference type="KEGG" id="nzl:D0T92_07165"/>
<reference evidence="2 3" key="1">
    <citation type="submission" date="2018-08" db="EMBL/GenBank/DDBJ databases">
        <title>Neisseria zalophi ATCC BAA-2455 complete genome.</title>
        <authorList>
            <person name="Veseli I.A."/>
            <person name="Buttler R."/>
            <person name="Mascarenhas dos Santos A.C."/>
            <person name="Pombert J.-F."/>
        </authorList>
    </citation>
    <scope>NUCLEOTIDE SEQUENCE [LARGE SCALE GENOMIC DNA]</scope>
    <source>
        <strain evidence="2 3">ATCC BAA-2455</strain>
    </source>
</reference>
<evidence type="ECO:0000256" key="1">
    <source>
        <dbReference type="SAM" id="Phobius"/>
    </source>
</evidence>
<name>A0A5J6Q080_9NEIS</name>
<evidence type="ECO:0000313" key="3">
    <source>
        <dbReference type="Proteomes" id="UP000325713"/>
    </source>
</evidence>
<evidence type="ECO:0000313" key="2">
    <source>
        <dbReference type="EMBL" id="QEY26330.1"/>
    </source>
</evidence>
<keyword evidence="1" id="KW-0472">Membrane</keyword>